<dbReference type="GO" id="GO:0003677">
    <property type="term" value="F:DNA binding"/>
    <property type="evidence" value="ECO:0007669"/>
    <property type="project" value="UniProtKB-KW"/>
</dbReference>
<organism evidence="5 6">
    <name type="scientific">Pontiella desulfatans</name>
    <dbReference type="NCBI Taxonomy" id="2750659"/>
    <lineage>
        <taxon>Bacteria</taxon>
        <taxon>Pseudomonadati</taxon>
        <taxon>Kiritimatiellota</taxon>
        <taxon>Kiritimatiellia</taxon>
        <taxon>Kiritimatiellales</taxon>
        <taxon>Pontiellaceae</taxon>
        <taxon>Pontiella</taxon>
    </lineage>
</organism>
<dbReference type="GO" id="GO:0006310">
    <property type="term" value="P:DNA recombination"/>
    <property type="evidence" value="ECO:0007669"/>
    <property type="project" value="UniProtKB-KW"/>
</dbReference>
<evidence type="ECO:0000313" key="5">
    <source>
        <dbReference type="EMBL" id="VGO13697.1"/>
    </source>
</evidence>
<evidence type="ECO:0000256" key="2">
    <source>
        <dbReference type="ARBA" id="ARBA00023125"/>
    </source>
</evidence>
<dbReference type="EMBL" id="CAAHFG010000001">
    <property type="protein sequence ID" value="VGO13697.1"/>
    <property type="molecule type" value="Genomic_DNA"/>
</dbReference>
<dbReference type="Pfam" id="PF00589">
    <property type="entry name" value="Phage_integrase"/>
    <property type="match status" value="1"/>
</dbReference>
<dbReference type="PROSITE" id="PS51898">
    <property type="entry name" value="TYR_RECOMBINASE"/>
    <property type="match status" value="1"/>
</dbReference>
<dbReference type="InterPro" id="IPR050090">
    <property type="entry name" value="Tyrosine_recombinase_XerCD"/>
</dbReference>
<protein>
    <recommendedName>
        <fullName evidence="4">Tyr recombinase domain-containing protein</fullName>
    </recommendedName>
</protein>
<keyword evidence="3" id="KW-0233">DNA recombination</keyword>
<dbReference type="InterPro" id="IPR013762">
    <property type="entry name" value="Integrase-like_cat_sf"/>
</dbReference>
<evidence type="ECO:0000256" key="1">
    <source>
        <dbReference type="ARBA" id="ARBA00008857"/>
    </source>
</evidence>
<dbReference type="Gene3D" id="1.10.443.10">
    <property type="entry name" value="Intergrase catalytic core"/>
    <property type="match status" value="1"/>
</dbReference>
<gene>
    <name evidence="5" type="ORF">PDESU_02254</name>
</gene>
<keyword evidence="2" id="KW-0238">DNA-binding</keyword>
<dbReference type="Proteomes" id="UP000366872">
    <property type="component" value="Unassembled WGS sequence"/>
</dbReference>
<name>A0A6C2U1D1_PONDE</name>
<evidence type="ECO:0000256" key="3">
    <source>
        <dbReference type="ARBA" id="ARBA00023172"/>
    </source>
</evidence>
<reference evidence="5 6" key="1">
    <citation type="submission" date="2019-04" db="EMBL/GenBank/DDBJ databases">
        <authorList>
            <person name="Van Vliet M D."/>
        </authorList>
    </citation>
    <scope>NUCLEOTIDE SEQUENCE [LARGE SCALE GENOMIC DNA]</scope>
    <source>
        <strain evidence="5 6">F1</strain>
    </source>
</reference>
<sequence>MTTGKQGSAGRAKRGMGRLYIRSRDKRDFPAGTPGVNGGVYWIEYQKPTGKTDPVTEKPIKNKKREKLLDEDGNPITTLKKARIAQEKLMAQYVTGDRVGLLKAELQRVEARHLSVIEDADPPLTVEDAWSCFKDHPALDCGSTMLYNYHGHWNQFVGWLTSYDSEVVYMRDIDRKAAFEYARLLGRKAASGTYNKHINFLKLIYYVMKEEIRGDVSPFADLTTKSLSKAKAKARAKEHTRRDLTEEELVMVLDRAEGDFQTLFMLGAYTGLRLGDCCTLKWDECLLDMPMIKRVPSKTQSEAVKIGIPPRLVRRLLETPKSKRRGYVLPECAADYNYVSEKGKNTHRTRITNRIQNHFVSCGIQIHADGTGYKVEPDPENKGKYIKVYTGEKAVVAVGFHSLRHTFISMQANKGTSQIIVQKIAGHGSSAMTGLYAHVSDDAAKRATLYIGDDVKDAEAEVITDPLPRWVRDKLEAMTEKNWKQLKEELLQR</sequence>
<dbReference type="InterPro" id="IPR011010">
    <property type="entry name" value="DNA_brk_join_enz"/>
</dbReference>
<dbReference type="GO" id="GO:0015074">
    <property type="term" value="P:DNA integration"/>
    <property type="evidence" value="ECO:0007669"/>
    <property type="project" value="InterPro"/>
</dbReference>
<evidence type="ECO:0000259" key="4">
    <source>
        <dbReference type="PROSITE" id="PS51898"/>
    </source>
</evidence>
<dbReference type="SUPFAM" id="SSF56349">
    <property type="entry name" value="DNA breaking-rejoining enzymes"/>
    <property type="match status" value="1"/>
</dbReference>
<dbReference type="InterPro" id="IPR002104">
    <property type="entry name" value="Integrase_catalytic"/>
</dbReference>
<dbReference type="PANTHER" id="PTHR30349:SF41">
    <property type="entry name" value="INTEGRASE_RECOMBINASE PROTEIN MJ0367-RELATED"/>
    <property type="match status" value="1"/>
</dbReference>
<evidence type="ECO:0000313" key="6">
    <source>
        <dbReference type="Proteomes" id="UP000366872"/>
    </source>
</evidence>
<keyword evidence="6" id="KW-1185">Reference proteome</keyword>
<dbReference type="RefSeq" id="WP_136079245.1">
    <property type="nucleotide sequence ID" value="NZ_CAAHFG010000001.1"/>
</dbReference>
<comment type="similarity">
    <text evidence="1">Belongs to the 'phage' integrase family.</text>
</comment>
<dbReference type="PANTHER" id="PTHR30349">
    <property type="entry name" value="PHAGE INTEGRASE-RELATED"/>
    <property type="match status" value="1"/>
</dbReference>
<proteinExistence type="inferred from homology"/>
<dbReference type="AlphaFoldDB" id="A0A6C2U1D1"/>
<accession>A0A6C2U1D1</accession>
<feature type="domain" description="Tyr recombinase" evidence="4">
    <location>
        <begin position="239"/>
        <end position="449"/>
    </location>
</feature>